<feature type="domain" description="HTH cro/C1-type" evidence="1">
    <location>
        <begin position="44"/>
        <end position="101"/>
    </location>
</feature>
<keyword evidence="3" id="KW-1185">Reference proteome</keyword>
<dbReference type="Pfam" id="PF13560">
    <property type="entry name" value="HTH_31"/>
    <property type="match status" value="1"/>
</dbReference>
<dbReference type="EMBL" id="BRLF01000008">
    <property type="protein sequence ID" value="GKX48385.1"/>
    <property type="molecule type" value="Genomic_DNA"/>
</dbReference>
<dbReference type="InterPro" id="IPR010982">
    <property type="entry name" value="Lambda_DNA-bd_dom_sf"/>
</dbReference>
<protein>
    <submittedName>
        <fullName evidence="2">Transcriptional regulator</fullName>
    </submittedName>
</protein>
<dbReference type="InterPro" id="IPR001387">
    <property type="entry name" value="Cro/C1-type_HTH"/>
</dbReference>
<accession>A0ABQ5L8Z1</accession>
<sequence length="132" mass="14665">MFYKQVLSTTYAPLMERETAMAKPSARTYSRYSRDAARLLGLMLRNARIERNMTVEELAERAGVSRGLVYRAEEGDMGCSIGAVFELATLVGVPLFTADQSAMPLHIASAEKTLSLLPRAVHHSRKVVNDDF</sequence>
<comment type="caution">
    <text evidence="2">The sequence shown here is derived from an EMBL/GenBank/DDBJ whole genome shotgun (WGS) entry which is preliminary data.</text>
</comment>
<gene>
    <name evidence="2" type="ORF">SOASR016_31370</name>
</gene>
<name>A0ABQ5L8Z1_PECCC</name>
<proteinExistence type="predicted"/>
<dbReference type="PROSITE" id="PS50943">
    <property type="entry name" value="HTH_CROC1"/>
    <property type="match status" value="1"/>
</dbReference>
<dbReference type="SMART" id="SM00530">
    <property type="entry name" value="HTH_XRE"/>
    <property type="match status" value="1"/>
</dbReference>
<dbReference type="CDD" id="cd00093">
    <property type="entry name" value="HTH_XRE"/>
    <property type="match status" value="1"/>
</dbReference>
<evidence type="ECO:0000313" key="2">
    <source>
        <dbReference type="EMBL" id="GKX48385.1"/>
    </source>
</evidence>
<reference evidence="2" key="1">
    <citation type="submission" date="2022-06" db="EMBL/GenBank/DDBJ databases">
        <title>Draft genome sequences of Pectobacterium carotovorum subsp. carotovorum str. NBRC12380.</title>
        <authorList>
            <person name="Wakabayashi Y."/>
            <person name="Kojima K."/>
        </authorList>
    </citation>
    <scope>NUCLEOTIDE SEQUENCE</scope>
    <source>
        <strain evidence="2">NBRC 12380</strain>
    </source>
</reference>
<evidence type="ECO:0000313" key="3">
    <source>
        <dbReference type="Proteomes" id="UP001058167"/>
    </source>
</evidence>
<organism evidence="2 3">
    <name type="scientific">Pectobacterium carotovorum subsp. carotovorum</name>
    <name type="common">Erwinia carotovora subsp. carotovora</name>
    <dbReference type="NCBI Taxonomy" id="555"/>
    <lineage>
        <taxon>Bacteria</taxon>
        <taxon>Pseudomonadati</taxon>
        <taxon>Pseudomonadota</taxon>
        <taxon>Gammaproteobacteria</taxon>
        <taxon>Enterobacterales</taxon>
        <taxon>Pectobacteriaceae</taxon>
        <taxon>Pectobacterium</taxon>
    </lineage>
</organism>
<dbReference type="Proteomes" id="UP001058167">
    <property type="component" value="Unassembled WGS sequence"/>
</dbReference>
<dbReference type="Gene3D" id="1.10.260.40">
    <property type="entry name" value="lambda repressor-like DNA-binding domains"/>
    <property type="match status" value="1"/>
</dbReference>
<dbReference type="SUPFAM" id="SSF47413">
    <property type="entry name" value="lambda repressor-like DNA-binding domains"/>
    <property type="match status" value="1"/>
</dbReference>
<evidence type="ECO:0000259" key="1">
    <source>
        <dbReference type="PROSITE" id="PS50943"/>
    </source>
</evidence>